<dbReference type="Proteomes" id="UP001157418">
    <property type="component" value="Unassembled WGS sequence"/>
</dbReference>
<protein>
    <submittedName>
        <fullName evidence="1">Uncharacterized protein</fullName>
    </submittedName>
</protein>
<dbReference type="AlphaFoldDB" id="A0AAU9NT14"/>
<dbReference type="EMBL" id="CAKMRJ010005412">
    <property type="protein sequence ID" value="CAH1440972.1"/>
    <property type="molecule type" value="Genomic_DNA"/>
</dbReference>
<sequence>MAHQNQNSATISHLFVQAPLEKRYIGTFTSDVFWASFSTYLSKSLADIAVRPTPIIDDKIKSKGIKEHFSRRIKDVRVNTAIVIRYIPTPTLNFAFNDYFKRLFNFKKDHDGYCPLVTLSPVVLLVLPPCF</sequence>
<name>A0AAU9NT14_9ASTR</name>
<keyword evidence="2" id="KW-1185">Reference proteome</keyword>
<proteinExistence type="predicted"/>
<gene>
    <name evidence="1" type="ORF">LVIROSA_LOCUS27075</name>
</gene>
<accession>A0AAU9NT14</accession>
<comment type="caution">
    <text evidence="1">The sequence shown here is derived from an EMBL/GenBank/DDBJ whole genome shotgun (WGS) entry which is preliminary data.</text>
</comment>
<evidence type="ECO:0000313" key="1">
    <source>
        <dbReference type="EMBL" id="CAH1440972.1"/>
    </source>
</evidence>
<organism evidence="1 2">
    <name type="scientific">Lactuca virosa</name>
    <dbReference type="NCBI Taxonomy" id="75947"/>
    <lineage>
        <taxon>Eukaryota</taxon>
        <taxon>Viridiplantae</taxon>
        <taxon>Streptophyta</taxon>
        <taxon>Embryophyta</taxon>
        <taxon>Tracheophyta</taxon>
        <taxon>Spermatophyta</taxon>
        <taxon>Magnoliopsida</taxon>
        <taxon>eudicotyledons</taxon>
        <taxon>Gunneridae</taxon>
        <taxon>Pentapetalae</taxon>
        <taxon>asterids</taxon>
        <taxon>campanulids</taxon>
        <taxon>Asterales</taxon>
        <taxon>Asteraceae</taxon>
        <taxon>Cichorioideae</taxon>
        <taxon>Cichorieae</taxon>
        <taxon>Lactucinae</taxon>
        <taxon>Lactuca</taxon>
    </lineage>
</organism>
<reference evidence="1 2" key="1">
    <citation type="submission" date="2022-01" db="EMBL/GenBank/DDBJ databases">
        <authorList>
            <person name="Xiong W."/>
            <person name="Schranz E."/>
        </authorList>
    </citation>
    <scope>NUCLEOTIDE SEQUENCE [LARGE SCALE GENOMIC DNA]</scope>
</reference>
<evidence type="ECO:0000313" key="2">
    <source>
        <dbReference type="Proteomes" id="UP001157418"/>
    </source>
</evidence>